<evidence type="ECO:0000313" key="7">
    <source>
        <dbReference type="EMBL" id="QGU27661.1"/>
    </source>
</evidence>
<evidence type="ECO:0000313" key="8">
    <source>
        <dbReference type="Proteomes" id="UP000422989"/>
    </source>
</evidence>
<dbReference type="InterPro" id="IPR036291">
    <property type="entry name" value="NAD(P)-bd_dom_sf"/>
</dbReference>
<protein>
    <submittedName>
        <fullName evidence="7">Gfo/Idh/MocA family oxidoreductase</fullName>
    </submittedName>
</protein>
<feature type="domain" description="Gfo/Idh/MocA-like oxidoreductase N-terminal" evidence="5">
    <location>
        <begin position="33"/>
        <end position="145"/>
    </location>
</feature>
<dbReference type="PANTHER" id="PTHR22604:SF105">
    <property type="entry name" value="TRANS-1,2-DIHYDROBENZENE-1,2-DIOL DEHYDROGENASE"/>
    <property type="match status" value="1"/>
</dbReference>
<reference evidence="7 8" key="1">
    <citation type="submission" date="2018-09" db="EMBL/GenBank/DDBJ databases">
        <title>Whole genome sequencing of Microbacterium oryzae strain MB-10T.</title>
        <authorList>
            <person name="Das S.K."/>
        </authorList>
    </citation>
    <scope>NUCLEOTIDE SEQUENCE [LARGE SCALE GENOMIC DNA]</scope>
    <source>
        <strain evidence="7 8">MB-10</strain>
    </source>
</reference>
<dbReference type="InterPro" id="IPR050984">
    <property type="entry name" value="Gfo/Idh/MocA_domain"/>
</dbReference>
<keyword evidence="2" id="KW-0560">Oxidoreductase</keyword>
<dbReference type="Proteomes" id="UP000422989">
    <property type="component" value="Chromosome"/>
</dbReference>
<dbReference type="KEGG" id="moj:D7D94_08245"/>
<proteinExistence type="inferred from homology"/>
<dbReference type="Gene3D" id="3.30.360.10">
    <property type="entry name" value="Dihydrodipicolinate Reductase, domain 2"/>
    <property type="match status" value="1"/>
</dbReference>
<dbReference type="Pfam" id="PF01408">
    <property type="entry name" value="GFO_IDH_MocA"/>
    <property type="match status" value="1"/>
</dbReference>
<dbReference type="InterPro" id="IPR055170">
    <property type="entry name" value="GFO_IDH_MocA-like_dom"/>
</dbReference>
<accession>A0A6I6E7P1</accession>
<evidence type="ECO:0000256" key="1">
    <source>
        <dbReference type="ARBA" id="ARBA00010928"/>
    </source>
</evidence>
<dbReference type="Gene3D" id="3.40.50.720">
    <property type="entry name" value="NAD(P)-binding Rossmann-like Domain"/>
    <property type="match status" value="1"/>
</dbReference>
<keyword evidence="8" id="KW-1185">Reference proteome</keyword>
<evidence type="ECO:0000256" key="4">
    <source>
        <dbReference type="SAM" id="MobiDB-lite"/>
    </source>
</evidence>
<dbReference type="EMBL" id="CP032550">
    <property type="protein sequence ID" value="QGU27661.1"/>
    <property type="molecule type" value="Genomic_DNA"/>
</dbReference>
<gene>
    <name evidence="7" type="ORF">D7D94_08245</name>
</gene>
<dbReference type="InterPro" id="IPR000683">
    <property type="entry name" value="Gfo/Idh/MocA-like_OxRdtase_N"/>
</dbReference>
<dbReference type="Pfam" id="PF22725">
    <property type="entry name" value="GFO_IDH_MocA_C3"/>
    <property type="match status" value="1"/>
</dbReference>
<organism evidence="7 8">
    <name type="scientific">Microbacterium oryzae</name>
    <dbReference type="NCBI Taxonomy" id="743009"/>
    <lineage>
        <taxon>Bacteria</taxon>
        <taxon>Bacillati</taxon>
        <taxon>Actinomycetota</taxon>
        <taxon>Actinomycetes</taxon>
        <taxon>Micrococcales</taxon>
        <taxon>Microbacteriaceae</taxon>
        <taxon>Microbacterium</taxon>
    </lineage>
</organism>
<dbReference type="PANTHER" id="PTHR22604">
    <property type="entry name" value="OXIDOREDUCTASES"/>
    <property type="match status" value="1"/>
</dbReference>
<dbReference type="GO" id="GO:0016491">
    <property type="term" value="F:oxidoreductase activity"/>
    <property type="evidence" value="ECO:0007669"/>
    <property type="project" value="UniProtKB-KW"/>
</dbReference>
<feature type="compositionally biased region" description="Polar residues" evidence="4">
    <location>
        <begin position="15"/>
        <end position="30"/>
    </location>
</feature>
<dbReference type="GO" id="GO:0000166">
    <property type="term" value="F:nucleotide binding"/>
    <property type="evidence" value="ECO:0007669"/>
    <property type="project" value="InterPro"/>
</dbReference>
<comment type="similarity">
    <text evidence="1">Belongs to the Gfo/Idh/MocA family.</text>
</comment>
<evidence type="ECO:0000256" key="2">
    <source>
        <dbReference type="ARBA" id="ARBA00023002"/>
    </source>
</evidence>
<dbReference type="AlphaFoldDB" id="A0A6I6E7P1"/>
<dbReference type="SUPFAM" id="SSF55347">
    <property type="entry name" value="Glyceraldehyde-3-phosphate dehydrogenase-like, C-terminal domain"/>
    <property type="match status" value="1"/>
</dbReference>
<keyword evidence="3" id="KW-0520">NAD</keyword>
<evidence type="ECO:0000259" key="6">
    <source>
        <dbReference type="Pfam" id="PF22725"/>
    </source>
</evidence>
<evidence type="ECO:0000256" key="3">
    <source>
        <dbReference type="ARBA" id="ARBA00023027"/>
    </source>
</evidence>
<sequence length="366" mass="37612">MGPIGGDRAAPLERTTMSSPETNPASSATTGGWAVLGPGQIARRFLADLSSTGGGIVAVGSSDPGRARVFADEAEASGDADVFAGSYEEALADPRVRAVYVSAVHTAHPDLVSAAIRAGKAVLCEKPLSVNEATTAALVSEARGAAVPLVEAYMYRFHPQTRAVLDLIRDGAIGRVLHIDAAFAFAMPEREGRLFDPAVAGGGILDVGGYPVTMAAAIVDAAEGMHAAEPLVFSAAGVVGPTGVDEWAVARATYRGGITATLSTGVRVNAPNDVTVLGEQGRIRIADPWTPTGATTIEVATADDGAQVIEIDPAPAYALEARAVLAALADGTGEAAEMTHAETLATVRTLDRWRSALGVRFPFETE</sequence>
<name>A0A6I6E7P1_9MICO</name>
<evidence type="ECO:0000259" key="5">
    <source>
        <dbReference type="Pfam" id="PF01408"/>
    </source>
</evidence>
<feature type="domain" description="GFO/IDH/MocA-like oxidoreductase" evidence="6">
    <location>
        <begin position="162"/>
        <end position="284"/>
    </location>
</feature>
<dbReference type="SUPFAM" id="SSF51735">
    <property type="entry name" value="NAD(P)-binding Rossmann-fold domains"/>
    <property type="match status" value="1"/>
</dbReference>
<feature type="region of interest" description="Disordered" evidence="4">
    <location>
        <begin position="1"/>
        <end position="32"/>
    </location>
</feature>